<dbReference type="SUPFAM" id="SSF48371">
    <property type="entry name" value="ARM repeat"/>
    <property type="match status" value="1"/>
</dbReference>
<dbReference type="InterPro" id="IPR011989">
    <property type="entry name" value="ARM-like"/>
</dbReference>
<keyword evidence="3" id="KW-1185">Reference proteome</keyword>
<accession>A0A8H9KV19</accession>
<name>A0A8H9KV19_9SPHI</name>
<dbReference type="Proteomes" id="UP000614460">
    <property type="component" value="Unassembled WGS sequence"/>
</dbReference>
<evidence type="ECO:0008006" key="4">
    <source>
        <dbReference type="Google" id="ProtNLM"/>
    </source>
</evidence>
<reference evidence="2" key="1">
    <citation type="journal article" date="2014" name="Int. J. Syst. Evol. Microbiol.">
        <title>Complete genome sequence of Corynebacterium casei LMG S-19264T (=DSM 44701T), isolated from a smear-ripened cheese.</title>
        <authorList>
            <consortium name="US DOE Joint Genome Institute (JGI-PGF)"/>
            <person name="Walter F."/>
            <person name="Albersmeier A."/>
            <person name="Kalinowski J."/>
            <person name="Ruckert C."/>
        </authorList>
    </citation>
    <scope>NUCLEOTIDE SEQUENCE</scope>
    <source>
        <strain evidence="2">CGMCC 1.15966</strain>
    </source>
</reference>
<dbReference type="AlphaFoldDB" id="A0A8H9KV19"/>
<dbReference type="RefSeq" id="WP_182498779.1">
    <property type="nucleotide sequence ID" value="NZ_BMKM01000002.1"/>
</dbReference>
<gene>
    <name evidence="2" type="ORF">GCM10011516_10240</name>
</gene>
<keyword evidence="1" id="KW-0812">Transmembrane</keyword>
<dbReference type="Gene3D" id="1.25.10.10">
    <property type="entry name" value="Leucine-rich Repeat Variant"/>
    <property type="match status" value="1"/>
</dbReference>
<dbReference type="EMBL" id="BMKM01000002">
    <property type="protein sequence ID" value="GGE14426.1"/>
    <property type="molecule type" value="Genomic_DNA"/>
</dbReference>
<feature type="transmembrane region" description="Helical" evidence="1">
    <location>
        <begin position="12"/>
        <end position="33"/>
    </location>
</feature>
<evidence type="ECO:0000313" key="2">
    <source>
        <dbReference type="EMBL" id="GGE14426.1"/>
    </source>
</evidence>
<sequence>MGQMFTLHELTLGILTILILVFLFTLGLLIYSFRAYKLEINRKYWKNMLNERLMEVIVEGNNAELNIEPKLSELLKQERFRRFFLGQLIEADRKFSGAAAISLQKVYYTYHLDQESYDLLRSFKGHLVARGIQALTIMNVRDALPEIESKINHRNKNVVHEVQYAMVYFNGFEGLSFMDNLEGVLSNWEQLRILNNIKSLPAGSVSKIASWLKSNNPSVLLFALKLVRKFQIFELHDLVMSFLGQGDDFIQKEVIKTLFSLDSQDTSTMLVERYPELNENIQFEILKGLGQTRAFDQVDFLKSNLLHSPTKRNKVMAAEALANLGEFKYLIDLSNQLDPEDPALLVLNHALQKKS</sequence>
<keyword evidence="1" id="KW-0472">Membrane</keyword>
<comment type="caution">
    <text evidence="2">The sequence shown here is derived from an EMBL/GenBank/DDBJ whole genome shotgun (WGS) entry which is preliminary data.</text>
</comment>
<reference evidence="2" key="2">
    <citation type="submission" date="2020-09" db="EMBL/GenBank/DDBJ databases">
        <authorList>
            <person name="Sun Q."/>
            <person name="Zhou Y."/>
        </authorList>
    </citation>
    <scope>NUCLEOTIDE SEQUENCE</scope>
    <source>
        <strain evidence="2">CGMCC 1.15966</strain>
    </source>
</reference>
<evidence type="ECO:0000256" key="1">
    <source>
        <dbReference type="SAM" id="Phobius"/>
    </source>
</evidence>
<protein>
    <recommendedName>
        <fullName evidence="4">HEAT repeat domain-containing protein</fullName>
    </recommendedName>
</protein>
<proteinExistence type="predicted"/>
<organism evidence="2 3">
    <name type="scientific">Sphingobacterium cellulitidis</name>
    <dbReference type="NCBI Taxonomy" id="1768011"/>
    <lineage>
        <taxon>Bacteria</taxon>
        <taxon>Pseudomonadati</taxon>
        <taxon>Bacteroidota</taxon>
        <taxon>Sphingobacteriia</taxon>
        <taxon>Sphingobacteriales</taxon>
        <taxon>Sphingobacteriaceae</taxon>
        <taxon>Sphingobacterium</taxon>
    </lineage>
</organism>
<evidence type="ECO:0000313" key="3">
    <source>
        <dbReference type="Proteomes" id="UP000614460"/>
    </source>
</evidence>
<keyword evidence="1" id="KW-1133">Transmembrane helix</keyword>
<dbReference type="InterPro" id="IPR016024">
    <property type="entry name" value="ARM-type_fold"/>
</dbReference>